<accession>A0AAD6YKN4</accession>
<evidence type="ECO:0000313" key="2">
    <source>
        <dbReference type="Proteomes" id="UP001219525"/>
    </source>
</evidence>
<sequence length="190" mass="20501">MIPSRQGRGARAAGRGVPRCVGCARAAKPEWRMPQRATCWTPLRRATMMMRTWQGRGRSCTWRMRVLAPACAVMDAARWAASHGQGARVCAEPDASGGVRAPACHVFMPAALRAASAASSAGTGAGAGATRSACERGRDAHYRAVPRARTEMTAIRGGQRESRWTERDLARRWEGLDVDLVDLVAASTHF</sequence>
<dbReference type="Proteomes" id="UP001219525">
    <property type="component" value="Unassembled WGS sequence"/>
</dbReference>
<organism evidence="1 2">
    <name type="scientific">Mycena pura</name>
    <dbReference type="NCBI Taxonomy" id="153505"/>
    <lineage>
        <taxon>Eukaryota</taxon>
        <taxon>Fungi</taxon>
        <taxon>Dikarya</taxon>
        <taxon>Basidiomycota</taxon>
        <taxon>Agaricomycotina</taxon>
        <taxon>Agaricomycetes</taxon>
        <taxon>Agaricomycetidae</taxon>
        <taxon>Agaricales</taxon>
        <taxon>Marasmiineae</taxon>
        <taxon>Mycenaceae</taxon>
        <taxon>Mycena</taxon>
    </lineage>
</organism>
<reference evidence="1" key="1">
    <citation type="submission" date="2023-03" db="EMBL/GenBank/DDBJ databases">
        <title>Massive genome expansion in bonnet fungi (Mycena s.s.) driven by repeated elements and novel gene families across ecological guilds.</title>
        <authorList>
            <consortium name="Lawrence Berkeley National Laboratory"/>
            <person name="Harder C.B."/>
            <person name="Miyauchi S."/>
            <person name="Viragh M."/>
            <person name="Kuo A."/>
            <person name="Thoen E."/>
            <person name="Andreopoulos B."/>
            <person name="Lu D."/>
            <person name="Skrede I."/>
            <person name="Drula E."/>
            <person name="Henrissat B."/>
            <person name="Morin E."/>
            <person name="Kohler A."/>
            <person name="Barry K."/>
            <person name="LaButti K."/>
            <person name="Morin E."/>
            <person name="Salamov A."/>
            <person name="Lipzen A."/>
            <person name="Mereny Z."/>
            <person name="Hegedus B."/>
            <person name="Baldrian P."/>
            <person name="Stursova M."/>
            <person name="Weitz H."/>
            <person name="Taylor A."/>
            <person name="Grigoriev I.V."/>
            <person name="Nagy L.G."/>
            <person name="Martin F."/>
            <person name="Kauserud H."/>
        </authorList>
    </citation>
    <scope>NUCLEOTIDE SEQUENCE</scope>
    <source>
        <strain evidence="1">9144</strain>
    </source>
</reference>
<dbReference type="AlphaFoldDB" id="A0AAD6YKN4"/>
<evidence type="ECO:0000313" key="1">
    <source>
        <dbReference type="EMBL" id="KAJ7221473.1"/>
    </source>
</evidence>
<dbReference type="EMBL" id="JARJCW010000008">
    <property type="protein sequence ID" value="KAJ7221473.1"/>
    <property type="molecule type" value="Genomic_DNA"/>
</dbReference>
<comment type="caution">
    <text evidence="1">The sequence shown here is derived from an EMBL/GenBank/DDBJ whole genome shotgun (WGS) entry which is preliminary data.</text>
</comment>
<name>A0AAD6YKN4_9AGAR</name>
<protein>
    <submittedName>
        <fullName evidence="1">Uncharacterized protein</fullName>
    </submittedName>
</protein>
<keyword evidence="2" id="KW-1185">Reference proteome</keyword>
<proteinExistence type="predicted"/>
<gene>
    <name evidence="1" type="ORF">GGX14DRAFT_190703</name>
</gene>